<dbReference type="Proteomes" id="UP000281738">
    <property type="component" value="Unassembled WGS sequence"/>
</dbReference>
<gene>
    <name evidence="1" type="ORF">EDD33_2285</name>
</gene>
<dbReference type="EMBL" id="RKHO01000001">
    <property type="protein sequence ID" value="ROR91419.1"/>
    <property type="molecule type" value="Genomic_DNA"/>
</dbReference>
<sequence>MQGLVAGGIAVLVGAGLAVTTAFGVVSSVNGEASQPEQSVMDYGTNQ</sequence>
<name>A0A3N2CVA8_9ACTN</name>
<comment type="caution">
    <text evidence="1">The sequence shown here is derived from an EMBL/GenBank/DDBJ whole genome shotgun (WGS) entry which is preliminary data.</text>
</comment>
<evidence type="ECO:0008006" key="3">
    <source>
        <dbReference type="Google" id="ProtNLM"/>
    </source>
</evidence>
<dbReference type="AlphaFoldDB" id="A0A3N2CVA8"/>
<reference evidence="1 2" key="1">
    <citation type="submission" date="2018-11" db="EMBL/GenBank/DDBJ databases">
        <title>Sequencing the genomes of 1000 actinobacteria strains.</title>
        <authorList>
            <person name="Klenk H.-P."/>
        </authorList>
    </citation>
    <scope>NUCLEOTIDE SEQUENCE [LARGE SCALE GENOMIC DNA]</scope>
    <source>
        <strain evidence="1 2">DSM 12652</strain>
    </source>
</reference>
<dbReference type="RefSeq" id="WP_170169791.1">
    <property type="nucleotide sequence ID" value="NZ_RKHO01000001.1"/>
</dbReference>
<accession>A0A3N2CVA8</accession>
<proteinExistence type="predicted"/>
<protein>
    <recommendedName>
        <fullName evidence="3">DUF2613 family protein</fullName>
    </recommendedName>
</protein>
<organism evidence="1 2">
    <name type="scientific">Nocardioides aurantiacus</name>
    <dbReference type="NCBI Taxonomy" id="86796"/>
    <lineage>
        <taxon>Bacteria</taxon>
        <taxon>Bacillati</taxon>
        <taxon>Actinomycetota</taxon>
        <taxon>Actinomycetes</taxon>
        <taxon>Propionibacteriales</taxon>
        <taxon>Nocardioidaceae</taxon>
        <taxon>Nocardioides</taxon>
    </lineage>
</organism>
<keyword evidence="2" id="KW-1185">Reference proteome</keyword>
<evidence type="ECO:0000313" key="1">
    <source>
        <dbReference type="EMBL" id="ROR91419.1"/>
    </source>
</evidence>
<evidence type="ECO:0000313" key="2">
    <source>
        <dbReference type="Proteomes" id="UP000281738"/>
    </source>
</evidence>